<dbReference type="Proteomes" id="UP000002051">
    <property type="component" value="Chromosome 4"/>
</dbReference>
<dbReference type="EnsemblPlants" id="KEH30151">
    <property type="protein sequence ID" value="KEH30151"/>
    <property type="gene ID" value="MTR_4g063875"/>
</dbReference>
<protein>
    <submittedName>
        <fullName evidence="1 2">Uncharacterized protein</fullName>
    </submittedName>
</protein>
<evidence type="ECO:0000313" key="1">
    <source>
        <dbReference type="EMBL" id="KEH30151.1"/>
    </source>
</evidence>
<sequence length="150" mass="17388">MKGDIRSKDNLMYKTRIWDWEDGVATNTSSGVVLELENDGDEIATSNEDGDLTHFALNIELESSSCYDALDYPNFKMANMDEELKSIERKTNWDSVTEDKKSCRVFSPLLESFYILIISRRSLSRRTFMNLLFVDELVHLLENCHRSHPI</sequence>
<gene>
    <name evidence="1" type="ordered locus">MTR_4g063875</name>
</gene>
<dbReference type="EMBL" id="CM001220">
    <property type="protein sequence ID" value="KEH30151.1"/>
    <property type="molecule type" value="Genomic_DNA"/>
</dbReference>
<dbReference type="AlphaFoldDB" id="A0A072UL67"/>
<reference evidence="1 3" key="2">
    <citation type="journal article" date="2014" name="BMC Genomics">
        <title>An improved genome release (version Mt4.0) for the model legume Medicago truncatula.</title>
        <authorList>
            <person name="Tang H."/>
            <person name="Krishnakumar V."/>
            <person name="Bidwell S."/>
            <person name="Rosen B."/>
            <person name="Chan A."/>
            <person name="Zhou S."/>
            <person name="Gentzbittel L."/>
            <person name="Childs K.L."/>
            <person name="Yandell M."/>
            <person name="Gundlach H."/>
            <person name="Mayer K.F."/>
            <person name="Schwartz D.C."/>
            <person name="Town C.D."/>
        </authorList>
    </citation>
    <scope>GENOME REANNOTATION</scope>
    <source>
        <strain evidence="1">A17</strain>
        <strain evidence="2 3">cv. Jemalong A17</strain>
    </source>
</reference>
<organism evidence="1 3">
    <name type="scientific">Medicago truncatula</name>
    <name type="common">Barrel medic</name>
    <name type="synonym">Medicago tribuloides</name>
    <dbReference type="NCBI Taxonomy" id="3880"/>
    <lineage>
        <taxon>Eukaryota</taxon>
        <taxon>Viridiplantae</taxon>
        <taxon>Streptophyta</taxon>
        <taxon>Embryophyta</taxon>
        <taxon>Tracheophyta</taxon>
        <taxon>Spermatophyta</taxon>
        <taxon>Magnoliopsida</taxon>
        <taxon>eudicotyledons</taxon>
        <taxon>Gunneridae</taxon>
        <taxon>Pentapetalae</taxon>
        <taxon>rosids</taxon>
        <taxon>fabids</taxon>
        <taxon>Fabales</taxon>
        <taxon>Fabaceae</taxon>
        <taxon>Papilionoideae</taxon>
        <taxon>50 kb inversion clade</taxon>
        <taxon>NPAAA clade</taxon>
        <taxon>Hologalegina</taxon>
        <taxon>IRL clade</taxon>
        <taxon>Trifolieae</taxon>
        <taxon>Medicago</taxon>
    </lineage>
</organism>
<evidence type="ECO:0000313" key="3">
    <source>
        <dbReference type="Proteomes" id="UP000002051"/>
    </source>
</evidence>
<proteinExistence type="predicted"/>
<evidence type="ECO:0000313" key="2">
    <source>
        <dbReference type="EnsemblPlants" id="KEH30151"/>
    </source>
</evidence>
<reference evidence="2" key="3">
    <citation type="submission" date="2015-04" db="UniProtKB">
        <authorList>
            <consortium name="EnsemblPlants"/>
        </authorList>
    </citation>
    <scope>IDENTIFICATION</scope>
    <source>
        <strain evidence="2">cv. Jemalong A17</strain>
    </source>
</reference>
<reference evidence="1 3" key="1">
    <citation type="journal article" date="2011" name="Nature">
        <title>The Medicago genome provides insight into the evolution of rhizobial symbioses.</title>
        <authorList>
            <person name="Young N.D."/>
            <person name="Debelle F."/>
            <person name="Oldroyd G.E."/>
            <person name="Geurts R."/>
            <person name="Cannon S.B."/>
            <person name="Udvardi M.K."/>
            <person name="Benedito V.A."/>
            <person name="Mayer K.F."/>
            <person name="Gouzy J."/>
            <person name="Schoof H."/>
            <person name="Van de Peer Y."/>
            <person name="Proost S."/>
            <person name="Cook D.R."/>
            <person name="Meyers B.C."/>
            <person name="Spannagl M."/>
            <person name="Cheung F."/>
            <person name="De Mita S."/>
            <person name="Krishnakumar V."/>
            <person name="Gundlach H."/>
            <person name="Zhou S."/>
            <person name="Mudge J."/>
            <person name="Bharti A.K."/>
            <person name="Murray J.D."/>
            <person name="Naoumkina M.A."/>
            <person name="Rosen B."/>
            <person name="Silverstein K.A."/>
            <person name="Tang H."/>
            <person name="Rombauts S."/>
            <person name="Zhao P.X."/>
            <person name="Zhou P."/>
            <person name="Barbe V."/>
            <person name="Bardou P."/>
            <person name="Bechner M."/>
            <person name="Bellec A."/>
            <person name="Berger A."/>
            <person name="Berges H."/>
            <person name="Bidwell S."/>
            <person name="Bisseling T."/>
            <person name="Choisne N."/>
            <person name="Couloux A."/>
            <person name="Denny R."/>
            <person name="Deshpande S."/>
            <person name="Dai X."/>
            <person name="Doyle J.J."/>
            <person name="Dudez A.M."/>
            <person name="Farmer A.D."/>
            <person name="Fouteau S."/>
            <person name="Franken C."/>
            <person name="Gibelin C."/>
            <person name="Gish J."/>
            <person name="Goldstein S."/>
            <person name="Gonzalez A.J."/>
            <person name="Green P.J."/>
            <person name="Hallab A."/>
            <person name="Hartog M."/>
            <person name="Hua A."/>
            <person name="Humphray S.J."/>
            <person name="Jeong D.H."/>
            <person name="Jing Y."/>
            <person name="Jocker A."/>
            <person name="Kenton S.M."/>
            <person name="Kim D.J."/>
            <person name="Klee K."/>
            <person name="Lai H."/>
            <person name="Lang C."/>
            <person name="Lin S."/>
            <person name="Macmil S.L."/>
            <person name="Magdelenat G."/>
            <person name="Matthews L."/>
            <person name="McCorrison J."/>
            <person name="Monaghan E.L."/>
            <person name="Mun J.H."/>
            <person name="Najar F.Z."/>
            <person name="Nicholson C."/>
            <person name="Noirot C."/>
            <person name="O'Bleness M."/>
            <person name="Paule C.R."/>
            <person name="Poulain J."/>
            <person name="Prion F."/>
            <person name="Qin B."/>
            <person name="Qu C."/>
            <person name="Retzel E.F."/>
            <person name="Riddle C."/>
            <person name="Sallet E."/>
            <person name="Samain S."/>
            <person name="Samson N."/>
            <person name="Sanders I."/>
            <person name="Saurat O."/>
            <person name="Scarpelli C."/>
            <person name="Schiex T."/>
            <person name="Segurens B."/>
            <person name="Severin A.J."/>
            <person name="Sherrier D.J."/>
            <person name="Shi R."/>
            <person name="Sims S."/>
            <person name="Singer S.R."/>
            <person name="Sinharoy S."/>
            <person name="Sterck L."/>
            <person name="Viollet A."/>
            <person name="Wang B.B."/>
            <person name="Wang K."/>
            <person name="Wang M."/>
            <person name="Wang X."/>
            <person name="Warfsmann J."/>
            <person name="Weissenbach J."/>
            <person name="White D.D."/>
            <person name="White J.D."/>
            <person name="Wiley G.B."/>
            <person name="Wincker P."/>
            <person name="Xing Y."/>
            <person name="Yang L."/>
            <person name="Yao Z."/>
            <person name="Ying F."/>
            <person name="Zhai J."/>
            <person name="Zhou L."/>
            <person name="Zuber A."/>
            <person name="Denarie J."/>
            <person name="Dixon R.A."/>
            <person name="May G.D."/>
            <person name="Schwartz D.C."/>
            <person name="Rogers J."/>
            <person name="Quetier F."/>
            <person name="Town C.D."/>
            <person name="Roe B.A."/>
        </authorList>
    </citation>
    <scope>NUCLEOTIDE SEQUENCE [LARGE SCALE GENOMIC DNA]</scope>
    <source>
        <strain evidence="1">A17</strain>
        <strain evidence="2 3">cv. Jemalong A17</strain>
    </source>
</reference>
<dbReference type="HOGENOM" id="CLU_1743247_0_0_1"/>
<accession>A0A072UL67</accession>
<keyword evidence="3" id="KW-1185">Reference proteome</keyword>
<name>A0A072UL67_MEDTR</name>